<dbReference type="SUPFAM" id="SSF54403">
    <property type="entry name" value="Cystatin/monellin"/>
    <property type="match status" value="1"/>
</dbReference>
<dbReference type="Pfam" id="PF16845">
    <property type="entry name" value="SQAPI"/>
    <property type="match status" value="1"/>
</dbReference>
<dbReference type="OrthoDB" id="2016588at2759"/>
<feature type="chain" id="PRO_5025418665" description="Cystatin domain-containing protein" evidence="3">
    <location>
        <begin position="26"/>
        <end position="116"/>
    </location>
</feature>
<comment type="caution">
    <text evidence="5">The sequence shown here is derived from an EMBL/GenBank/DDBJ whole genome shotgun (WGS) entry which is preliminary data.</text>
</comment>
<evidence type="ECO:0000256" key="2">
    <source>
        <dbReference type="ARBA" id="ARBA00022704"/>
    </source>
</evidence>
<keyword evidence="3" id="KW-0732">Signal</keyword>
<sequence length="116" mass="13241">MNNNKAIFILLLSLVLLPLYAFAAARTDGYRPIKNIKDPHVTEIGEFAVSEYVKKTKSELKFVTVVSGEYQVVAGMNYKLVIKANHTGESNNYEAIIWEKPWLKFMNLTSFKPLEK</sequence>
<dbReference type="CDD" id="cd00042">
    <property type="entry name" value="CY"/>
    <property type="match status" value="1"/>
</dbReference>
<dbReference type="InterPro" id="IPR046350">
    <property type="entry name" value="Cystatin_sf"/>
</dbReference>
<organism evidence="5 6">
    <name type="scientific">Microthlaspi erraticum</name>
    <dbReference type="NCBI Taxonomy" id="1685480"/>
    <lineage>
        <taxon>Eukaryota</taxon>
        <taxon>Viridiplantae</taxon>
        <taxon>Streptophyta</taxon>
        <taxon>Embryophyta</taxon>
        <taxon>Tracheophyta</taxon>
        <taxon>Spermatophyta</taxon>
        <taxon>Magnoliopsida</taxon>
        <taxon>eudicotyledons</taxon>
        <taxon>Gunneridae</taxon>
        <taxon>Pentapetalae</taxon>
        <taxon>rosids</taxon>
        <taxon>malvids</taxon>
        <taxon>Brassicales</taxon>
        <taxon>Brassicaceae</taxon>
        <taxon>Coluteocarpeae</taxon>
        <taxon>Microthlaspi</taxon>
    </lineage>
</organism>
<dbReference type="Proteomes" id="UP000467841">
    <property type="component" value="Unassembled WGS sequence"/>
</dbReference>
<reference evidence="5" key="1">
    <citation type="submission" date="2020-01" db="EMBL/GenBank/DDBJ databases">
        <authorList>
            <person name="Mishra B."/>
        </authorList>
    </citation>
    <scope>NUCLEOTIDE SEQUENCE [LARGE SCALE GENOMIC DNA]</scope>
</reference>
<keyword evidence="1" id="KW-0646">Protease inhibitor</keyword>
<accession>A0A6D2IQU6</accession>
<dbReference type="AlphaFoldDB" id="A0A6D2IQU6"/>
<feature type="domain" description="Cystatin" evidence="4">
    <location>
        <begin position="25"/>
        <end position="114"/>
    </location>
</feature>
<evidence type="ECO:0000256" key="3">
    <source>
        <dbReference type="SAM" id="SignalP"/>
    </source>
</evidence>
<evidence type="ECO:0000259" key="4">
    <source>
        <dbReference type="SMART" id="SM00043"/>
    </source>
</evidence>
<dbReference type="GO" id="GO:0004869">
    <property type="term" value="F:cysteine-type endopeptidase inhibitor activity"/>
    <property type="evidence" value="ECO:0007669"/>
    <property type="project" value="UniProtKB-KW"/>
</dbReference>
<dbReference type="EMBL" id="CACVBM020001063">
    <property type="protein sequence ID" value="CAA7027992.1"/>
    <property type="molecule type" value="Genomic_DNA"/>
</dbReference>
<dbReference type="PANTHER" id="PTHR47364">
    <property type="entry name" value="CYSTEINE PROTEINASE INHIBITOR 5"/>
    <property type="match status" value="1"/>
</dbReference>
<dbReference type="PANTHER" id="PTHR47364:SF2">
    <property type="entry name" value="CYSTEINE PROTEINASE INHIBITOR 5"/>
    <property type="match status" value="1"/>
</dbReference>
<keyword evidence="2" id="KW-0789">Thiol protease inhibitor</keyword>
<evidence type="ECO:0000313" key="6">
    <source>
        <dbReference type="Proteomes" id="UP000467841"/>
    </source>
</evidence>
<feature type="signal peptide" evidence="3">
    <location>
        <begin position="1"/>
        <end position="25"/>
    </location>
</feature>
<dbReference type="Gene3D" id="3.10.450.10">
    <property type="match status" value="1"/>
</dbReference>
<keyword evidence="6" id="KW-1185">Reference proteome</keyword>
<evidence type="ECO:0000313" key="5">
    <source>
        <dbReference type="EMBL" id="CAA7027992.1"/>
    </source>
</evidence>
<proteinExistence type="predicted"/>
<dbReference type="InterPro" id="IPR000010">
    <property type="entry name" value="Cystatin_dom"/>
</dbReference>
<protein>
    <recommendedName>
        <fullName evidence="4">Cystatin domain-containing protein</fullName>
    </recommendedName>
</protein>
<name>A0A6D2IQU6_9BRAS</name>
<evidence type="ECO:0000256" key="1">
    <source>
        <dbReference type="ARBA" id="ARBA00022690"/>
    </source>
</evidence>
<gene>
    <name evidence="5" type="ORF">MERR_LOCUS15227</name>
</gene>
<dbReference type="SMART" id="SM00043">
    <property type="entry name" value="CY"/>
    <property type="match status" value="1"/>
</dbReference>